<dbReference type="GO" id="GO:0004497">
    <property type="term" value="F:monooxygenase activity"/>
    <property type="evidence" value="ECO:0007669"/>
    <property type="project" value="TreeGrafter"/>
</dbReference>
<dbReference type="KEGG" id="emv:HQR01_13635"/>
<dbReference type="AlphaFoldDB" id="A0A7D4BBW5"/>
<evidence type="ECO:0000256" key="2">
    <source>
        <dbReference type="SAM" id="Coils"/>
    </source>
</evidence>
<dbReference type="PANTHER" id="PTHR43539:SF78">
    <property type="entry name" value="FLAVIN-CONTAINING MONOOXYGENASE"/>
    <property type="match status" value="1"/>
</dbReference>
<name>A0A7D4BBW5_9SPHN</name>
<reference evidence="3 4" key="1">
    <citation type="submission" date="2020-05" db="EMBL/GenBank/DDBJ databases">
        <title>Erythrobacter mangrovi sp. nov., isolated from rhizosphere soil of mangrove plant (Kandelia candel).</title>
        <authorList>
            <person name="Ye Y.H."/>
        </authorList>
    </citation>
    <scope>NUCLEOTIDE SEQUENCE [LARGE SCALE GENOMIC DNA]</scope>
    <source>
        <strain evidence="3 4">EB310</strain>
    </source>
</reference>
<sequence>MAQFIDCLIIGGGQAGLAMSHCLQQAGVENLVLERGSIAHRWTSARWPSLRLLTPGWMTRLPGQQLADAADGFLGAGELAARLQGYATGHCLPVIENIDVLALEPLGERFRAVTSRGTWVARSVVIATGACDRPRLPRWGAQLSPAIHQLVSSDYRGADALPEGGVLVVGASATGVQLASEIAASGRTTMLAAGSHVRSPRRYRGRDLFDWLDASGFLTDPSPANRTPAQLIAQPSMQLVGSDDHREISLAGLADQGVAIAGRAIGALGSTVAFADDLTANIRRAEQRREGLLARIDAYIAAERIDAPEDDAARRQHGVLVPFRGAVDLKARGISTIVWATGYRRDYSWLHFDACDAQGELRQAGGICDIPDLYALGLPFMRHRASSFIDGVGRDAEALTPIIAARLGATNSLRAA</sequence>
<dbReference type="Pfam" id="PF13738">
    <property type="entry name" value="Pyr_redox_3"/>
    <property type="match status" value="1"/>
</dbReference>
<proteinExistence type="predicted"/>
<organism evidence="3 4">
    <name type="scientific">Erythrobacter mangrovi</name>
    <dbReference type="NCBI Taxonomy" id="2739433"/>
    <lineage>
        <taxon>Bacteria</taxon>
        <taxon>Pseudomonadati</taxon>
        <taxon>Pseudomonadota</taxon>
        <taxon>Alphaproteobacteria</taxon>
        <taxon>Sphingomonadales</taxon>
        <taxon>Erythrobacteraceae</taxon>
        <taxon>Erythrobacter/Porphyrobacter group</taxon>
        <taxon>Erythrobacter</taxon>
    </lineage>
</organism>
<keyword evidence="4" id="KW-1185">Reference proteome</keyword>
<accession>A0A7D4BBW5</accession>
<dbReference type="SUPFAM" id="SSF51905">
    <property type="entry name" value="FAD/NAD(P)-binding domain"/>
    <property type="match status" value="1"/>
</dbReference>
<evidence type="ECO:0000256" key="1">
    <source>
        <dbReference type="ARBA" id="ARBA00023002"/>
    </source>
</evidence>
<dbReference type="RefSeq" id="WP_173215471.1">
    <property type="nucleotide sequence ID" value="NZ_CP053921.1"/>
</dbReference>
<gene>
    <name evidence="3" type="ORF">HQR01_13635</name>
</gene>
<dbReference type="PRINTS" id="PR00411">
    <property type="entry name" value="PNDRDTASEI"/>
</dbReference>
<keyword evidence="2" id="KW-0175">Coiled coil</keyword>
<evidence type="ECO:0000313" key="3">
    <source>
        <dbReference type="EMBL" id="QKG72321.1"/>
    </source>
</evidence>
<dbReference type="InterPro" id="IPR036188">
    <property type="entry name" value="FAD/NAD-bd_sf"/>
</dbReference>
<dbReference type="Gene3D" id="3.50.50.60">
    <property type="entry name" value="FAD/NAD(P)-binding domain"/>
    <property type="match status" value="2"/>
</dbReference>
<dbReference type="PANTHER" id="PTHR43539">
    <property type="entry name" value="FLAVIN-BINDING MONOOXYGENASE-LIKE PROTEIN (AFU_ORTHOLOGUE AFUA_4G09220)"/>
    <property type="match status" value="1"/>
</dbReference>
<keyword evidence="1" id="KW-0560">Oxidoreductase</keyword>
<dbReference type="Proteomes" id="UP000504693">
    <property type="component" value="Chromosome"/>
</dbReference>
<dbReference type="GO" id="GO:0050660">
    <property type="term" value="F:flavin adenine dinucleotide binding"/>
    <property type="evidence" value="ECO:0007669"/>
    <property type="project" value="TreeGrafter"/>
</dbReference>
<feature type="coiled-coil region" evidence="2">
    <location>
        <begin position="275"/>
        <end position="302"/>
    </location>
</feature>
<dbReference type="InterPro" id="IPR050982">
    <property type="entry name" value="Auxin_biosynth/cation_transpt"/>
</dbReference>
<protein>
    <submittedName>
        <fullName evidence="3">NAD(P)-binding domain-containing protein</fullName>
    </submittedName>
</protein>
<dbReference type="EMBL" id="CP053921">
    <property type="protein sequence ID" value="QKG72321.1"/>
    <property type="molecule type" value="Genomic_DNA"/>
</dbReference>
<evidence type="ECO:0000313" key="4">
    <source>
        <dbReference type="Proteomes" id="UP000504693"/>
    </source>
</evidence>